<dbReference type="InterPro" id="IPR036388">
    <property type="entry name" value="WH-like_DNA-bd_sf"/>
</dbReference>
<dbReference type="GO" id="GO:0003700">
    <property type="term" value="F:DNA-binding transcription factor activity"/>
    <property type="evidence" value="ECO:0007669"/>
    <property type="project" value="InterPro"/>
</dbReference>
<evidence type="ECO:0000313" key="7">
    <source>
        <dbReference type="Proteomes" id="UP000035721"/>
    </source>
</evidence>
<dbReference type="PRINTS" id="PR00035">
    <property type="entry name" value="HTHGNTR"/>
</dbReference>
<dbReference type="InterPro" id="IPR011711">
    <property type="entry name" value="GntR_C"/>
</dbReference>
<keyword evidence="1" id="KW-0805">Transcription regulation</keyword>
<accession>A0A077LWI5</accession>
<keyword evidence="2" id="KW-0238">DNA-binding</keyword>
<dbReference type="PROSITE" id="PS50949">
    <property type="entry name" value="HTH_GNTR"/>
    <property type="match status" value="1"/>
</dbReference>
<gene>
    <name evidence="6" type="ORF">BN12_1190002</name>
</gene>
<dbReference type="SUPFAM" id="SSF46785">
    <property type="entry name" value="Winged helix' DNA-binding domain"/>
    <property type="match status" value="1"/>
</dbReference>
<evidence type="ECO:0000259" key="5">
    <source>
        <dbReference type="PROSITE" id="PS50949"/>
    </source>
</evidence>
<keyword evidence="7" id="KW-1185">Reference proteome</keyword>
<dbReference type="Gene3D" id="1.20.120.530">
    <property type="entry name" value="GntR ligand-binding domain-like"/>
    <property type="match status" value="1"/>
</dbReference>
<dbReference type="EMBL" id="CAJB01000023">
    <property type="protein sequence ID" value="CCH76285.1"/>
    <property type="molecule type" value="Genomic_DNA"/>
</dbReference>
<dbReference type="InterPro" id="IPR008920">
    <property type="entry name" value="TF_FadR/GntR_C"/>
</dbReference>
<protein>
    <submittedName>
        <fullName evidence="6">Putative Uncharacterized HTH-type transcriptional regulator in instable DNA locus</fullName>
    </submittedName>
</protein>
<sequence length="227" mass="24393">MTTDRRGTAAAAAHAHIRAEIVEGRLSPGTMLSENELAASLAMSRTPVRAALARLQEEGWVTIYPQRGALVRQLTPQEIAESAQVRCALETAGVQYAAVGQRQALARPLGDSLARQESALSGGDFGAFTELAQEFHRAFAALGGNELMIAMYDRIQDRQHLSIVRSAPHITARPSAIVDEHRLLLAHCLAGDWPAFGRALRGHHEVSNDLETARPDPSADGSPHAEG</sequence>
<dbReference type="SMART" id="SM00345">
    <property type="entry name" value="HTH_GNTR"/>
    <property type="match status" value="1"/>
</dbReference>
<dbReference type="GO" id="GO:0003677">
    <property type="term" value="F:DNA binding"/>
    <property type="evidence" value="ECO:0007669"/>
    <property type="project" value="UniProtKB-KW"/>
</dbReference>
<dbReference type="Pfam" id="PF07729">
    <property type="entry name" value="FCD"/>
    <property type="match status" value="1"/>
</dbReference>
<dbReference type="PANTHER" id="PTHR43537:SF24">
    <property type="entry name" value="GLUCONATE OPERON TRANSCRIPTIONAL REPRESSOR"/>
    <property type="match status" value="1"/>
</dbReference>
<dbReference type="InterPro" id="IPR000524">
    <property type="entry name" value="Tscrpt_reg_HTH_GntR"/>
</dbReference>
<dbReference type="InterPro" id="IPR036390">
    <property type="entry name" value="WH_DNA-bd_sf"/>
</dbReference>
<name>A0A077LWI5_9MICO</name>
<feature type="domain" description="HTH gntR-type" evidence="5">
    <location>
        <begin position="7"/>
        <end position="74"/>
    </location>
</feature>
<evidence type="ECO:0000313" key="6">
    <source>
        <dbReference type="EMBL" id="CCH76285.1"/>
    </source>
</evidence>
<dbReference type="RefSeq" id="WP_048553015.1">
    <property type="nucleotide sequence ID" value="NZ_HF570958.1"/>
</dbReference>
<feature type="region of interest" description="Disordered" evidence="4">
    <location>
        <begin position="207"/>
        <end position="227"/>
    </location>
</feature>
<dbReference type="SUPFAM" id="SSF48008">
    <property type="entry name" value="GntR ligand-binding domain-like"/>
    <property type="match status" value="1"/>
</dbReference>
<reference evidence="6 7" key="1">
    <citation type="journal article" date="2013" name="ISME J.">
        <title>A metabolic model for members of the genus Tetrasphaera involved in enhanced biological phosphorus removal.</title>
        <authorList>
            <person name="Kristiansen R."/>
            <person name="Nguyen H.T.T."/>
            <person name="Saunders A.M."/>
            <person name="Nielsen J.L."/>
            <person name="Wimmer R."/>
            <person name="Le V.Q."/>
            <person name="McIlroy S.J."/>
            <person name="Petrovski S."/>
            <person name="Seviour R.J."/>
            <person name="Calteau A."/>
            <person name="Nielsen K.L."/>
            <person name="Nielsen P.H."/>
        </authorList>
    </citation>
    <scope>NUCLEOTIDE SEQUENCE [LARGE SCALE GENOMIC DNA]</scope>
    <source>
        <strain evidence="6 7">T1-X7</strain>
    </source>
</reference>
<evidence type="ECO:0000256" key="2">
    <source>
        <dbReference type="ARBA" id="ARBA00023125"/>
    </source>
</evidence>
<dbReference type="Pfam" id="PF00392">
    <property type="entry name" value="GntR"/>
    <property type="match status" value="1"/>
</dbReference>
<dbReference type="Proteomes" id="UP000035721">
    <property type="component" value="Unassembled WGS sequence"/>
</dbReference>
<keyword evidence="3" id="KW-0804">Transcription</keyword>
<organism evidence="6 7">
    <name type="scientific">Nostocoides japonicum T1-X7</name>
    <dbReference type="NCBI Taxonomy" id="1194083"/>
    <lineage>
        <taxon>Bacteria</taxon>
        <taxon>Bacillati</taxon>
        <taxon>Actinomycetota</taxon>
        <taxon>Actinomycetes</taxon>
        <taxon>Micrococcales</taxon>
        <taxon>Intrasporangiaceae</taxon>
        <taxon>Nostocoides</taxon>
    </lineage>
</organism>
<dbReference type="PANTHER" id="PTHR43537">
    <property type="entry name" value="TRANSCRIPTIONAL REGULATOR, GNTR FAMILY"/>
    <property type="match status" value="1"/>
</dbReference>
<dbReference type="STRING" id="1194083.BN12_1190002"/>
<evidence type="ECO:0000256" key="4">
    <source>
        <dbReference type="SAM" id="MobiDB-lite"/>
    </source>
</evidence>
<comment type="caution">
    <text evidence="6">The sequence shown here is derived from an EMBL/GenBank/DDBJ whole genome shotgun (WGS) entry which is preliminary data.</text>
</comment>
<dbReference type="SMART" id="SM00895">
    <property type="entry name" value="FCD"/>
    <property type="match status" value="1"/>
</dbReference>
<dbReference type="Gene3D" id="1.10.10.10">
    <property type="entry name" value="Winged helix-like DNA-binding domain superfamily/Winged helix DNA-binding domain"/>
    <property type="match status" value="1"/>
</dbReference>
<evidence type="ECO:0000256" key="3">
    <source>
        <dbReference type="ARBA" id="ARBA00023163"/>
    </source>
</evidence>
<proteinExistence type="predicted"/>
<evidence type="ECO:0000256" key="1">
    <source>
        <dbReference type="ARBA" id="ARBA00023015"/>
    </source>
</evidence>
<dbReference type="CDD" id="cd07377">
    <property type="entry name" value="WHTH_GntR"/>
    <property type="match status" value="1"/>
</dbReference>
<dbReference type="AlphaFoldDB" id="A0A077LWI5"/>